<evidence type="ECO:0000313" key="2">
    <source>
        <dbReference type="EMBL" id="CAK4033702.1"/>
    </source>
</evidence>
<evidence type="ECO:0000256" key="1">
    <source>
        <dbReference type="SAM" id="MobiDB-lite"/>
    </source>
</evidence>
<accession>A0AAI8Z758</accession>
<protein>
    <submittedName>
        <fullName evidence="2">Uncharacterized protein</fullName>
    </submittedName>
</protein>
<reference evidence="2" key="1">
    <citation type="submission" date="2023-11" db="EMBL/GenBank/DDBJ databases">
        <authorList>
            <person name="Alioto T."/>
            <person name="Alioto T."/>
            <person name="Gomez Garrido J."/>
        </authorList>
    </citation>
    <scope>NUCLEOTIDE SEQUENCE</scope>
</reference>
<name>A0AAI8Z758_9PEZI</name>
<dbReference type="AlphaFoldDB" id="A0AAI8Z758"/>
<dbReference type="Pfam" id="PF16155">
    <property type="entry name" value="PnbB"/>
    <property type="match status" value="1"/>
</dbReference>
<organism evidence="2 3">
    <name type="scientific">Lecanosticta acicola</name>
    <dbReference type="NCBI Taxonomy" id="111012"/>
    <lineage>
        <taxon>Eukaryota</taxon>
        <taxon>Fungi</taxon>
        <taxon>Dikarya</taxon>
        <taxon>Ascomycota</taxon>
        <taxon>Pezizomycotina</taxon>
        <taxon>Dothideomycetes</taxon>
        <taxon>Dothideomycetidae</taxon>
        <taxon>Mycosphaerellales</taxon>
        <taxon>Mycosphaerellaceae</taxon>
        <taxon>Lecanosticta</taxon>
    </lineage>
</organism>
<gene>
    <name evidence="2" type="ORF">LECACI_7A008860</name>
</gene>
<feature type="compositionally biased region" description="Acidic residues" evidence="1">
    <location>
        <begin position="166"/>
        <end position="177"/>
    </location>
</feature>
<comment type="caution">
    <text evidence="2">The sequence shown here is derived from an EMBL/GenBank/DDBJ whole genome shotgun (WGS) entry which is preliminary data.</text>
</comment>
<evidence type="ECO:0000313" key="3">
    <source>
        <dbReference type="Proteomes" id="UP001296104"/>
    </source>
</evidence>
<feature type="region of interest" description="Disordered" evidence="1">
    <location>
        <begin position="163"/>
        <end position="191"/>
    </location>
</feature>
<dbReference type="InterPro" id="IPR032345">
    <property type="entry name" value="PnbB"/>
</dbReference>
<sequence>MALQHSRPGMTSKCVETEATLRPRKRVAYYEDFLRADNPTRKGNQEGWAGLRGVARDRRPQVRYRRAVARSCCPAPAENLSISLTAVYLDSQTEFAGQYHKHPCLWGINCVVPIDATFELEEEVDRTRVSLDIRGLSADLLSKPTDRAAPYMNLTAELSEGKEDENIAYDTDYDPDEDDHHYSRKDIDDSPVERQVAPHRRFGHQDPVCPQLYHLSGMRAASKRLLLAHGSDYICR</sequence>
<dbReference type="Proteomes" id="UP001296104">
    <property type="component" value="Unassembled WGS sequence"/>
</dbReference>
<keyword evidence="3" id="KW-1185">Reference proteome</keyword>
<feature type="compositionally biased region" description="Basic and acidic residues" evidence="1">
    <location>
        <begin position="178"/>
        <end position="191"/>
    </location>
</feature>
<dbReference type="EMBL" id="CAVMBE010000091">
    <property type="protein sequence ID" value="CAK4033702.1"/>
    <property type="molecule type" value="Genomic_DNA"/>
</dbReference>
<proteinExistence type="predicted"/>